<dbReference type="PROSITE" id="PS01124">
    <property type="entry name" value="HTH_ARAC_FAMILY_2"/>
    <property type="match status" value="1"/>
</dbReference>
<feature type="domain" description="HTH araC/xylS-type" evidence="4">
    <location>
        <begin position="195"/>
        <end position="293"/>
    </location>
</feature>
<gene>
    <name evidence="5" type="ORF">PXH66_14570</name>
</gene>
<evidence type="ECO:0000256" key="2">
    <source>
        <dbReference type="ARBA" id="ARBA00023125"/>
    </source>
</evidence>
<organism evidence="5 6">
    <name type="scientific">Synoicihabitans lomoniglobus</name>
    <dbReference type="NCBI Taxonomy" id="2909285"/>
    <lineage>
        <taxon>Bacteria</taxon>
        <taxon>Pseudomonadati</taxon>
        <taxon>Verrucomicrobiota</taxon>
        <taxon>Opitutia</taxon>
        <taxon>Opitutales</taxon>
        <taxon>Opitutaceae</taxon>
        <taxon>Synoicihabitans</taxon>
    </lineage>
</organism>
<dbReference type="EMBL" id="CP119075">
    <property type="protein sequence ID" value="WED63558.1"/>
    <property type="molecule type" value="Genomic_DNA"/>
</dbReference>
<dbReference type="InterPro" id="IPR018060">
    <property type="entry name" value="HTH_AraC"/>
</dbReference>
<dbReference type="Pfam" id="PF12833">
    <property type="entry name" value="HTH_18"/>
    <property type="match status" value="1"/>
</dbReference>
<proteinExistence type="predicted"/>
<keyword evidence="2" id="KW-0238">DNA-binding</keyword>
<dbReference type="AlphaFoldDB" id="A0AAF0CM34"/>
<dbReference type="PANTHER" id="PTHR43280">
    <property type="entry name" value="ARAC-FAMILY TRANSCRIPTIONAL REGULATOR"/>
    <property type="match status" value="1"/>
</dbReference>
<dbReference type="PANTHER" id="PTHR43280:SF27">
    <property type="entry name" value="TRANSCRIPTIONAL REGULATOR MTLR"/>
    <property type="match status" value="1"/>
</dbReference>
<dbReference type="InterPro" id="IPR018771">
    <property type="entry name" value="PocR_dom"/>
</dbReference>
<name>A0AAF0CM34_9BACT</name>
<dbReference type="GO" id="GO:0043565">
    <property type="term" value="F:sequence-specific DNA binding"/>
    <property type="evidence" value="ECO:0007669"/>
    <property type="project" value="InterPro"/>
</dbReference>
<dbReference type="Gene3D" id="1.10.10.60">
    <property type="entry name" value="Homeodomain-like"/>
    <property type="match status" value="2"/>
</dbReference>
<dbReference type="RefSeq" id="WP_330929766.1">
    <property type="nucleotide sequence ID" value="NZ_CP119075.1"/>
</dbReference>
<dbReference type="InterPro" id="IPR009057">
    <property type="entry name" value="Homeodomain-like_sf"/>
</dbReference>
<dbReference type="GO" id="GO:0003700">
    <property type="term" value="F:DNA-binding transcription factor activity"/>
    <property type="evidence" value="ECO:0007669"/>
    <property type="project" value="InterPro"/>
</dbReference>
<dbReference type="Proteomes" id="UP001218638">
    <property type="component" value="Chromosome"/>
</dbReference>
<dbReference type="PROSITE" id="PS00041">
    <property type="entry name" value="HTH_ARAC_FAMILY_1"/>
    <property type="match status" value="1"/>
</dbReference>
<dbReference type="InterPro" id="IPR018062">
    <property type="entry name" value="HTH_AraC-typ_CS"/>
</dbReference>
<dbReference type="SUPFAM" id="SSF46689">
    <property type="entry name" value="Homeodomain-like"/>
    <property type="match status" value="2"/>
</dbReference>
<protein>
    <submittedName>
        <fullName evidence="5">PocR ligand-binding domain-containing protein</fullName>
    </submittedName>
</protein>
<evidence type="ECO:0000313" key="5">
    <source>
        <dbReference type="EMBL" id="WED63558.1"/>
    </source>
</evidence>
<dbReference type="InterPro" id="IPR020449">
    <property type="entry name" value="Tscrpt_reg_AraC-type_HTH"/>
</dbReference>
<accession>A0AAF0CM34</accession>
<evidence type="ECO:0000256" key="1">
    <source>
        <dbReference type="ARBA" id="ARBA00023015"/>
    </source>
</evidence>
<keyword evidence="1" id="KW-0805">Transcription regulation</keyword>
<sequence length="302" mass="33956">MDSPAKRSRAVVTQLKESQIFQDYQTAFRETTGLPLNLRPIEAFDLPHHHDPKENKFCALMAKSNHTCAACLQLQAKLEQEAGMEPKTLKCFAGLCDSAVPVRVGEDLVAFLQTGQILTHKPTRKQFSTVTRSILKFGTDVDLKKLEEAWFQSRVVDRKQYDSILRLLTIFAQHLSALSGQVSARTAHRESPSITRARDYIESHHGEEMSLDEVAKAVNMSAFYFCKMFKKATGMTFTDYLARVRVEKVKNLLLNPHKRISEAAFEAGFQSLSQFNRVFRKIAGEAPTTYRERVVGGAVGAA</sequence>
<evidence type="ECO:0000313" key="6">
    <source>
        <dbReference type="Proteomes" id="UP001218638"/>
    </source>
</evidence>
<keyword evidence="6" id="KW-1185">Reference proteome</keyword>
<evidence type="ECO:0000259" key="4">
    <source>
        <dbReference type="PROSITE" id="PS01124"/>
    </source>
</evidence>
<reference evidence="5" key="1">
    <citation type="submission" date="2023-03" db="EMBL/GenBank/DDBJ databases">
        <title>Lomoglobus Profundus gen. nov., sp. nov., a novel member of the phylum Verrucomicrobia, isolated from deep-marine sediment of South China Sea.</title>
        <authorList>
            <person name="Ahmad T."/>
            <person name="Ishaq S.E."/>
            <person name="Wang F."/>
        </authorList>
    </citation>
    <scope>NUCLEOTIDE SEQUENCE</scope>
    <source>
        <strain evidence="5">LMO-M01</strain>
    </source>
</reference>
<dbReference type="KEGG" id="slom:PXH66_14570"/>
<dbReference type="SMART" id="SM00342">
    <property type="entry name" value="HTH_ARAC"/>
    <property type="match status" value="1"/>
</dbReference>
<dbReference type="PRINTS" id="PR00032">
    <property type="entry name" value="HTHARAC"/>
</dbReference>
<evidence type="ECO:0000256" key="3">
    <source>
        <dbReference type="ARBA" id="ARBA00023163"/>
    </source>
</evidence>
<dbReference type="Pfam" id="PF10114">
    <property type="entry name" value="PocR"/>
    <property type="match status" value="1"/>
</dbReference>
<keyword evidence="3" id="KW-0804">Transcription</keyword>